<dbReference type="Pfam" id="PF04932">
    <property type="entry name" value="Wzy_C"/>
    <property type="match status" value="1"/>
</dbReference>
<feature type="transmembrane region" description="Helical" evidence="5">
    <location>
        <begin position="127"/>
        <end position="144"/>
    </location>
</feature>
<sequence>MGDYQRDLVLQLPFLILPIGFWLLPPLPASYLRKLWLTFIVVTLGAALLSTGNYLAHFEQINELYLHSKVMPTEPDHIRFSLIITLAIAAGAGLLVHGSLKGTARVGLITALVALALYQHMLAVRSGLITFYFLGGVVCLWLIIQRKKYRQAAAVAVGLILLPVISYICFPTFRNKSTNTKEDVGRVENTASANNYSLVGRVYSYKVALKVIQDNLWVGVGKADIADEMATRYQQEFPTIQAASYIQPHNQYLYSTVAFGVVGLLLFIIGFYYAGLCIWPRYAPLLLAQYLIVTLSFLVEYTLETQIGLAFALFFLLLALEGSKPIATQESEWRPA</sequence>
<feature type="transmembrane region" description="Helical" evidence="5">
    <location>
        <begin position="252"/>
        <end position="275"/>
    </location>
</feature>
<evidence type="ECO:0000256" key="5">
    <source>
        <dbReference type="SAM" id="Phobius"/>
    </source>
</evidence>
<feature type="transmembrane region" description="Helical" evidence="5">
    <location>
        <begin position="77"/>
        <end position="96"/>
    </location>
</feature>
<evidence type="ECO:0000256" key="1">
    <source>
        <dbReference type="ARBA" id="ARBA00004141"/>
    </source>
</evidence>
<proteinExistence type="predicted"/>
<keyword evidence="7" id="KW-0436">Ligase</keyword>
<reference evidence="7 8" key="1">
    <citation type="submission" date="2022-04" db="EMBL/GenBank/DDBJ databases">
        <title>Hymenobacter sp. isolated from the air.</title>
        <authorList>
            <person name="Won M."/>
            <person name="Lee C.-M."/>
            <person name="Woen H.-Y."/>
            <person name="Kwon S.-W."/>
        </authorList>
    </citation>
    <scope>NUCLEOTIDE SEQUENCE [LARGE SCALE GENOMIC DNA]</scope>
    <source>
        <strain evidence="8">5516 S-25</strain>
    </source>
</reference>
<keyword evidence="3 5" id="KW-1133">Transmembrane helix</keyword>
<evidence type="ECO:0000313" key="8">
    <source>
        <dbReference type="Proteomes" id="UP000829647"/>
    </source>
</evidence>
<keyword evidence="4 5" id="KW-0472">Membrane</keyword>
<dbReference type="PANTHER" id="PTHR37422:SF13">
    <property type="entry name" value="LIPOPOLYSACCHARIDE BIOSYNTHESIS PROTEIN PA4999-RELATED"/>
    <property type="match status" value="1"/>
</dbReference>
<feature type="transmembrane region" description="Helical" evidence="5">
    <location>
        <begin position="305"/>
        <end position="322"/>
    </location>
</feature>
<dbReference type="PANTHER" id="PTHR37422">
    <property type="entry name" value="TEICHURONIC ACID BIOSYNTHESIS PROTEIN TUAE"/>
    <property type="match status" value="1"/>
</dbReference>
<gene>
    <name evidence="7" type="ORF">MWH26_14920</name>
</gene>
<keyword evidence="2 5" id="KW-0812">Transmembrane</keyword>
<accession>A0ABY4J951</accession>
<feature type="transmembrane region" description="Helical" evidence="5">
    <location>
        <begin position="6"/>
        <end position="24"/>
    </location>
</feature>
<feature type="transmembrane region" description="Helical" evidence="5">
    <location>
        <begin position="36"/>
        <end position="57"/>
    </location>
</feature>
<protein>
    <submittedName>
        <fullName evidence="7">O-antigen ligase family protein</fullName>
    </submittedName>
</protein>
<evidence type="ECO:0000259" key="6">
    <source>
        <dbReference type="Pfam" id="PF04932"/>
    </source>
</evidence>
<keyword evidence="8" id="KW-1185">Reference proteome</keyword>
<dbReference type="GO" id="GO:0016874">
    <property type="term" value="F:ligase activity"/>
    <property type="evidence" value="ECO:0007669"/>
    <property type="project" value="UniProtKB-KW"/>
</dbReference>
<organism evidence="7 8">
    <name type="scientific">Hymenobacter sublimis</name>
    <dbReference type="NCBI Taxonomy" id="2933777"/>
    <lineage>
        <taxon>Bacteria</taxon>
        <taxon>Pseudomonadati</taxon>
        <taxon>Bacteroidota</taxon>
        <taxon>Cytophagia</taxon>
        <taxon>Cytophagales</taxon>
        <taxon>Hymenobacteraceae</taxon>
        <taxon>Hymenobacter</taxon>
    </lineage>
</organism>
<feature type="transmembrane region" description="Helical" evidence="5">
    <location>
        <begin position="151"/>
        <end position="173"/>
    </location>
</feature>
<feature type="domain" description="O-antigen ligase-related" evidence="6">
    <location>
        <begin position="112"/>
        <end position="268"/>
    </location>
</feature>
<dbReference type="RefSeq" id="WP_247974899.1">
    <property type="nucleotide sequence ID" value="NZ_CP095848.1"/>
</dbReference>
<dbReference type="Proteomes" id="UP000829647">
    <property type="component" value="Chromosome"/>
</dbReference>
<evidence type="ECO:0000256" key="4">
    <source>
        <dbReference type="ARBA" id="ARBA00023136"/>
    </source>
</evidence>
<dbReference type="InterPro" id="IPR007016">
    <property type="entry name" value="O-antigen_ligase-rel_domated"/>
</dbReference>
<comment type="subcellular location">
    <subcellularLocation>
        <location evidence="1">Membrane</location>
        <topology evidence="1">Multi-pass membrane protein</topology>
    </subcellularLocation>
</comment>
<dbReference type="EMBL" id="CP095848">
    <property type="protein sequence ID" value="UPL48477.1"/>
    <property type="molecule type" value="Genomic_DNA"/>
</dbReference>
<dbReference type="InterPro" id="IPR051533">
    <property type="entry name" value="WaaL-like"/>
</dbReference>
<evidence type="ECO:0000256" key="3">
    <source>
        <dbReference type="ARBA" id="ARBA00022989"/>
    </source>
</evidence>
<evidence type="ECO:0000313" key="7">
    <source>
        <dbReference type="EMBL" id="UPL48477.1"/>
    </source>
</evidence>
<name>A0ABY4J951_9BACT</name>
<evidence type="ECO:0000256" key="2">
    <source>
        <dbReference type="ARBA" id="ARBA00022692"/>
    </source>
</evidence>